<reference evidence="1 2" key="1">
    <citation type="submission" date="2016-12" db="EMBL/GenBank/DDBJ databases">
        <authorList>
            <person name="Song W.-J."/>
            <person name="Kurnit D.M."/>
        </authorList>
    </citation>
    <scope>NUCLEOTIDE SEQUENCE [LARGE SCALE GENOMIC DNA]</scope>
    <source>
        <strain evidence="1 2">175</strain>
    </source>
</reference>
<dbReference type="Gene3D" id="2.40.30.10">
    <property type="entry name" value="Translation factors"/>
    <property type="match status" value="1"/>
</dbReference>
<evidence type="ECO:0000313" key="2">
    <source>
        <dbReference type="Proteomes" id="UP000192923"/>
    </source>
</evidence>
<dbReference type="Proteomes" id="UP000192923">
    <property type="component" value="Unassembled WGS sequence"/>
</dbReference>
<sequence length="160" mass="18219">MRTYSGHRQPDFHVRYRFFSPAEGGRSTPPRQHTRWDFLYADDDPRRDRLYMIWPEFIDPAGSVWPEGEVPMEGDALMFIVNPDWVSQHRQRIAVGTRGFFMEGSRKVAACEVTALLGLSVQPGKTWMSYGGVNSVNGQRGCARISAGSTWPANKRWQPA</sequence>
<evidence type="ECO:0000313" key="1">
    <source>
        <dbReference type="EMBL" id="SMF96843.1"/>
    </source>
</evidence>
<name>A0A1Y6D7U1_9GAMM</name>
<organism evidence="1 2">
    <name type="scientific">Methylomagnum ishizawai</name>
    <dbReference type="NCBI Taxonomy" id="1760988"/>
    <lineage>
        <taxon>Bacteria</taxon>
        <taxon>Pseudomonadati</taxon>
        <taxon>Pseudomonadota</taxon>
        <taxon>Gammaproteobacteria</taxon>
        <taxon>Methylococcales</taxon>
        <taxon>Methylococcaceae</taxon>
        <taxon>Methylomagnum</taxon>
    </lineage>
</organism>
<dbReference type="AlphaFoldDB" id="A0A1Y6D7U1"/>
<keyword evidence="2" id="KW-1185">Reference proteome</keyword>
<accession>A0A1Y6D7U1</accession>
<dbReference type="RefSeq" id="WP_176225324.1">
    <property type="nucleotide sequence ID" value="NZ_FXAM01000001.1"/>
</dbReference>
<gene>
    <name evidence="1" type="ORF">SAMN02949497_4257</name>
</gene>
<dbReference type="EMBL" id="FXAM01000001">
    <property type="protein sequence ID" value="SMF96843.1"/>
    <property type="molecule type" value="Genomic_DNA"/>
</dbReference>
<protein>
    <submittedName>
        <fullName evidence="1">Uncharacterized protein</fullName>
    </submittedName>
</protein>
<proteinExistence type="predicted"/>